<organism evidence="5 6">
    <name type="scientific">Ruoffia tabacinasalis</name>
    <dbReference type="NCBI Taxonomy" id="87458"/>
    <lineage>
        <taxon>Bacteria</taxon>
        <taxon>Bacillati</taxon>
        <taxon>Bacillota</taxon>
        <taxon>Bacilli</taxon>
        <taxon>Lactobacillales</taxon>
        <taxon>Aerococcaceae</taxon>
        <taxon>Ruoffia</taxon>
    </lineage>
</organism>
<dbReference type="GO" id="GO:0051500">
    <property type="term" value="F:D-tyrosyl-tRNA(Tyr) deacylase activity"/>
    <property type="evidence" value="ECO:0007669"/>
    <property type="project" value="TreeGrafter"/>
</dbReference>
<comment type="caution">
    <text evidence="5">The sequence shown here is derived from an EMBL/GenBank/DDBJ whole genome shotgun (WGS) entry which is preliminary data.</text>
</comment>
<feature type="short sequence motif" description="Gly-cisPro motif, important for rejection of L-amino acids" evidence="4">
    <location>
        <begin position="137"/>
        <end position="138"/>
    </location>
</feature>
<keyword evidence="4 5" id="KW-0378">Hydrolase</keyword>
<evidence type="ECO:0000256" key="2">
    <source>
        <dbReference type="ARBA" id="ARBA00022555"/>
    </source>
</evidence>
<comment type="catalytic activity">
    <reaction evidence="4">
        <text>a D-aminoacyl-tRNA + H2O = a tRNA + a D-alpha-amino acid + H(+)</text>
        <dbReference type="Rhea" id="RHEA:13953"/>
        <dbReference type="Rhea" id="RHEA-COMP:10123"/>
        <dbReference type="Rhea" id="RHEA-COMP:10124"/>
        <dbReference type="ChEBI" id="CHEBI:15377"/>
        <dbReference type="ChEBI" id="CHEBI:15378"/>
        <dbReference type="ChEBI" id="CHEBI:59871"/>
        <dbReference type="ChEBI" id="CHEBI:78442"/>
        <dbReference type="ChEBI" id="CHEBI:79333"/>
        <dbReference type="EC" id="3.1.1.96"/>
    </reaction>
</comment>
<dbReference type="EC" id="3.1.1.-" evidence="4"/>
<dbReference type="CDD" id="cd00563">
    <property type="entry name" value="Dtyr_deacylase"/>
    <property type="match status" value="1"/>
</dbReference>
<comment type="subunit">
    <text evidence="4">Homodimer.</text>
</comment>
<evidence type="ECO:0000256" key="1">
    <source>
        <dbReference type="ARBA" id="ARBA00009673"/>
    </source>
</evidence>
<dbReference type="GO" id="GO:0000049">
    <property type="term" value="F:tRNA binding"/>
    <property type="evidence" value="ECO:0007669"/>
    <property type="project" value="UniProtKB-UniRule"/>
</dbReference>
<comment type="similarity">
    <text evidence="1 4">Belongs to the DTD family.</text>
</comment>
<comment type="subcellular location">
    <subcellularLocation>
        <location evidence="4">Cytoplasm</location>
    </subcellularLocation>
</comment>
<dbReference type="SUPFAM" id="SSF69500">
    <property type="entry name" value="DTD-like"/>
    <property type="match status" value="1"/>
</dbReference>
<sequence>MRVLIQRSLESHVKVDGEIIGQIDRGYVLLVGVTHEDTQEDVVYLARKVANMRLFEDGDSKVNLSLSDVGGDILSISQFTLYGNTKKGNRPSFTNAAKPDMANALYEGFNQALREYGYKVEVGKFGADMKVSIINDGPVTILLDSKNRSL</sequence>
<proteinExistence type="inferred from homology"/>
<dbReference type="AlphaFoldDB" id="A0A5R9EF02"/>
<name>A0A5R9EF02_9LACT</name>
<reference evidence="5 6" key="1">
    <citation type="submission" date="2019-05" db="EMBL/GenBank/DDBJ databases">
        <title>The metagenome of a microbial culture collection derived from dairy environment covers the genomic content of the human microbiome.</title>
        <authorList>
            <person name="Roder T."/>
            <person name="Wuthrich D."/>
            <person name="Sattari Z."/>
            <person name="Von Ah U."/>
            <person name="Bar C."/>
            <person name="Ronchi F."/>
            <person name="Macpherson A.J."/>
            <person name="Ganal-Vonarburg S.C."/>
            <person name="Bruggmann R."/>
            <person name="Vergeres G."/>
        </authorList>
    </citation>
    <scope>NUCLEOTIDE SEQUENCE [LARGE SCALE GENOMIC DNA]</scope>
    <source>
        <strain evidence="5 6">FAM 24227</strain>
    </source>
</reference>
<dbReference type="EMBL" id="VBSP01000006">
    <property type="protein sequence ID" value="TLQ48926.1"/>
    <property type="molecule type" value="Genomic_DNA"/>
</dbReference>
<dbReference type="Gene3D" id="3.50.80.10">
    <property type="entry name" value="D-tyrosyl-tRNA(Tyr) deacylase"/>
    <property type="match status" value="1"/>
</dbReference>
<dbReference type="OrthoDB" id="9801395at2"/>
<keyword evidence="2 4" id="KW-0820">tRNA-binding</keyword>
<dbReference type="HAMAP" id="MF_00518">
    <property type="entry name" value="Deacylase_Dtd"/>
    <property type="match status" value="1"/>
</dbReference>
<dbReference type="PANTHER" id="PTHR10472:SF5">
    <property type="entry name" value="D-AMINOACYL-TRNA DEACYLASE 1"/>
    <property type="match status" value="1"/>
</dbReference>
<dbReference type="RefSeq" id="WP_138403970.1">
    <property type="nucleotide sequence ID" value="NZ_JBQKLU010000002.1"/>
</dbReference>
<evidence type="ECO:0000313" key="5">
    <source>
        <dbReference type="EMBL" id="TLQ48926.1"/>
    </source>
</evidence>
<evidence type="ECO:0000256" key="4">
    <source>
        <dbReference type="HAMAP-Rule" id="MF_00518"/>
    </source>
</evidence>
<dbReference type="GO" id="GO:0019478">
    <property type="term" value="P:D-amino acid catabolic process"/>
    <property type="evidence" value="ECO:0007669"/>
    <property type="project" value="UniProtKB-UniRule"/>
</dbReference>
<keyword evidence="4" id="KW-0963">Cytoplasm</keyword>
<dbReference type="InterPro" id="IPR003732">
    <property type="entry name" value="Daa-tRNA_deacyls_DTD"/>
</dbReference>
<dbReference type="Proteomes" id="UP000306420">
    <property type="component" value="Unassembled WGS sequence"/>
</dbReference>
<dbReference type="GO" id="GO:0106026">
    <property type="term" value="F:Gly-tRNA(Ala) deacylase activity"/>
    <property type="evidence" value="ECO:0007669"/>
    <property type="project" value="UniProtKB-UniRule"/>
</dbReference>
<dbReference type="PANTHER" id="PTHR10472">
    <property type="entry name" value="D-TYROSYL-TRNA TYR DEACYLASE"/>
    <property type="match status" value="1"/>
</dbReference>
<protein>
    <recommendedName>
        <fullName evidence="4">D-aminoacyl-tRNA deacylase</fullName>
        <shortName evidence="4">DTD</shortName>
        <ecNumber evidence="4">3.1.1.96</ecNumber>
    </recommendedName>
    <alternativeName>
        <fullName evidence="4">Gly-tRNA(Ala) deacylase</fullName>
        <ecNumber evidence="4">3.1.1.-</ecNumber>
    </alternativeName>
</protein>
<evidence type="ECO:0000256" key="3">
    <source>
        <dbReference type="ARBA" id="ARBA00022884"/>
    </source>
</evidence>
<accession>A0A5R9EF02</accession>
<comment type="catalytic activity">
    <reaction evidence="4">
        <text>glycyl-tRNA(Ala) + H2O = tRNA(Ala) + glycine + H(+)</text>
        <dbReference type="Rhea" id="RHEA:53744"/>
        <dbReference type="Rhea" id="RHEA-COMP:9657"/>
        <dbReference type="Rhea" id="RHEA-COMP:13640"/>
        <dbReference type="ChEBI" id="CHEBI:15377"/>
        <dbReference type="ChEBI" id="CHEBI:15378"/>
        <dbReference type="ChEBI" id="CHEBI:57305"/>
        <dbReference type="ChEBI" id="CHEBI:78442"/>
        <dbReference type="ChEBI" id="CHEBI:78522"/>
    </reaction>
</comment>
<dbReference type="FunFam" id="3.50.80.10:FF:000001">
    <property type="entry name" value="D-aminoacyl-tRNA deacylase"/>
    <property type="match status" value="1"/>
</dbReference>
<gene>
    <name evidence="4" type="primary">dtd</name>
    <name evidence="5" type="ORF">FEZ33_03135</name>
</gene>
<dbReference type="Pfam" id="PF02580">
    <property type="entry name" value="Tyr_Deacylase"/>
    <property type="match status" value="1"/>
</dbReference>
<evidence type="ECO:0000313" key="6">
    <source>
        <dbReference type="Proteomes" id="UP000306420"/>
    </source>
</evidence>
<keyword evidence="3 4" id="KW-0694">RNA-binding</keyword>
<dbReference type="NCBIfam" id="TIGR00256">
    <property type="entry name" value="D-aminoacyl-tRNA deacylase"/>
    <property type="match status" value="1"/>
</dbReference>
<dbReference type="InterPro" id="IPR023509">
    <property type="entry name" value="DTD-like_sf"/>
</dbReference>
<dbReference type="GO" id="GO:0005737">
    <property type="term" value="C:cytoplasm"/>
    <property type="evidence" value="ECO:0007669"/>
    <property type="project" value="UniProtKB-SubCell"/>
</dbReference>
<comment type="domain">
    <text evidence="4">A Gly-cisPro motif from one monomer fits into the active site of the other monomer to allow specific chiral rejection of L-amino acids.</text>
</comment>
<comment type="function">
    <text evidence="4">An aminoacyl-tRNA editing enzyme that deacylates mischarged D-aminoacyl-tRNAs. Also deacylates mischarged glycyl-tRNA(Ala), protecting cells against glycine mischarging by AlaRS. Acts via tRNA-based rather than protein-based catalysis; rejects L-amino acids rather than detecting D-amino acids in the active site. By recycling D-aminoacyl-tRNA to D-amino acids and free tRNA molecules, this enzyme counteracts the toxicity associated with the formation of D-aminoacyl-tRNA entities in vivo and helps enforce protein L-homochirality.</text>
</comment>
<dbReference type="GO" id="GO:0043908">
    <property type="term" value="F:Ser(Gly)-tRNA(Ala) hydrolase activity"/>
    <property type="evidence" value="ECO:0007669"/>
    <property type="project" value="UniProtKB-UniRule"/>
</dbReference>
<dbReference type="EC" id="3.1.1.96" evidence="4"/>